<evidence type="ECO:0000313" key="6">
    <source>
        <dbReference type="EMBL" id="PWA44337.1"/>
    </source>
</evidence>
<evidence type="ECO:0000313" key="7">
    <source>
        <dbReference type="Proteomes" id="UP000245207"/>
    </source>
</evidence>
<feature type="domain" description="GRF-type" evidence="5">
    <location>
        <begin position="4"/>
        <end position="49"/>
    </location>
</feature>
<evidence type="ECO:0000259" key="5">
    <source>
        <dbReference type="PROSITE" id="PS51999"/>
    </source>
</evidence>
<gene>
    <name evidence="6" type="ORF">CTI12_AA527280</name>
</gene>
<dbReference type="AlphaFoldDB" id="A0A2U1L5Q4"/>
<keyword evidence="2 4" id="KW-0863">Zinc-finger</keyword>
<organism evidence="6 7">
    <name type="scientific">Artemisia annua</name>
    <name type="common">Sweet wormwood</name>
    <dbReference type="NCBI Taxonomy" id="35608"/>
    <lineage>
        <taxon>Eukaryota</taxon>
        <taxon>Viridiplantae</taxon>
        <taxon>Streptophyta</taxon>
        <taxon>Embryophyta</taxon>
        <taxon>Tracheophyta</taxon>
        <taxon>Spermatophyta</taxon>
        <taxon>Magnoliopsida</taxon>
        <taxon>eudicotyledons</taxon>
        <taxon>Gunneridae</taxon>
        <taxon>Pentapetalae</taxon>
        <taxon>asterids</taxon>
        <taxon>campanulids</taxon>
        <taxon>Asterales</taxon>
        <taxon>Asteraceae</taxon>
        <taxon>Asteroideae</taxon>
        <taxon>Anthemideae</taxon>
        <taxon>Artemisiinae</taxon>
        <taxon>Artemisia</taxon>
    </lineage>
</organism>
<dbReference type="GO" id="GO:0008270">
    <property type="term" value="F:zinc ion binding"/>
    <property type="evidence" value="ECO:0007669"/>
    <property type="project" value="UniProtKB-KW"/>
</dbReference>
<evidence type="ECO:0000256" key="3">
    <source>
        <dbReference type="ARBA" id="ARBA00022833"/>
    </source>
</evidence>
<keyword evidence="1" id="KW-0479">Metal-binding</keyword>
<dbReference type="PROSITE" id="PS51999">
    <property type="entry name" value="ZF_GRF"/>
    <property type="match status" value="1"/>
</dbReference>
<keyword evidence="3" id="KW-0862">Zinc</keyword>
<protein>
    <submittedName>
        <fullName evidence="6">Zinc finger, GRF-type</fullName>
    </submittedName>
</protein>
<evidence type="ECO:0000256" key="4">
    <source>
        <dbReference type="PROSITE-ProRule" id="PRU01343"/>
    </source>
</evidence>
<name>A0A2U1L5Q4_ARTAN</name>
<dbReference type="PANTHER" id="PTHR33248">
    <property type="entry name" value="ZINC ION-BINDING PROTEIN"/>
    <property type="match status" value="1"/>
</dbReference>
<dbReference type="Proteomes" id="UP000245207">
    <property type="component" value="Unassembled WGS sequence"/>
</dbReference>
<dbReference type="EMBL" id="PKPP01011330">
    <property type="protein sequence ID" value="PWA44337.1"/>
    <property type="molecule type" value="Genomic_DNA"/>
</dbReference>
<sequence length="101" mass="11417">MVNCFCGNQALLHTSWTDHNPCRRFFSCAQIGHVSFNVNCGFFEWVDPPMCARSIHIIPGLLRSRNALQQLVNAMAAANTKLKICLFVKVVAIPWKRNSIK</sequence>
<keyword evidence="7" id="KW-1185">Reference proteome</keyword>
<dbReference type="InterPro" id="IPR010666">
    <property type="entry name" value="Znf_GRF"/>
</dbReference>
<reference evidence="6 7" key="1">
    <citation type="journal article" date="2018" name="Mol. Plant">
        <title>The genome of Artemisia annua provides insight into the evolution of Asteraceae family and artemisinin biosynthesis.</title>
        <authorList>
            <person name="Shen Q."/>
            <person name="Zhang L."/>
            <person name="Liao Z."/>
            <person name="Wang S."/>
            <person name="Yan T."/>
            <person name="Shi P."/>
            <person name="Liu M."/>
            <person name="Fu X."/>
            <person name="Pan Q."/>
            <person name="Wang Y."/>
            <person name="Lv Z."/>
            <person name="Lu X."/>
            <person name="Zhang F."/>
            <person name="Jiang W."/>
            <person name="Ma Y."/>
            <person name="Chen M."/>
            <person name="Hao X."/>
            <person name="Li L."/>
            <person name="Tang Y."/>
            <person name="Lv G."/>
            <person name="Zhou Y."/>
            <person name="Sun X."/>
            <person name="Brodelius P.E."/>
            <person name="Rose J.K.C."/>
            <person name="Tang K."/>
        </authorList>
    </citation>
    <scope>NUCLEOTIDE SEQUENCE [LARGE SCALE GENOMIC DNA]</scope>
    <source>
        <strain evidence="7">cv. Huhao1</strain>
        <tissue evidence="6">Leaf</tissue>
    </source>
</reference>
<proteinExistence type="predicted"/>
<dbReference type="Pfam" id="PF06839">
    <property type="entry name" value="Zn_ribbon_GRF"/>
    <property type="match status" value="1"/>
</dbReference>
<evidence type="ECO:0000256" key="1">
    <source>
        <dbReference type="ARBA" id="ARBA00022723"/>
    </source>
</evidence>
<evidence type="ECO:0000256" key="2">
    <source>
        <dbReference type="ARBA" id="ARBA00022771"/>
    </source>
</evidence>
<dbReference type="OrthoDB" id="2822301at2759"/>
<comment type="caution">
    <text evidence="6">The sequence shown here is derived from an EMBL/GenBank/DDBJ whole genome shotgun (WGS) entry which is preliminary data.</text>
</comment>
<accession>A0A2U1L5Q4</accession>